<evidence type="ECO:0000256" key="1">
    <source>
        <dbReference type="ARBA" id="ARBA00004196"/>
    </source>
</evidence>
<reference evidence="5" key="1">
    <citation type="submission" date="2017-01" db="EMBL/GenBank/DDBJ databases">
        <authorList>
            <person name="Varghese N."/>
            <person name="Submissions S."/>
        </authorList>
    </citation>
    <scope>NUCLEOTIDE SEQUENCE [LARGE SCALE GENOMIC DNA]</scope>
    <source>
        <strain evidence="5">DSM 19945</strain>
    </source>
</reference>
<dbReference type="GO" id="GO:0030313">
    <property type="term" value="C:cell envelope"/>
    <property type="evidence" value="ECO:0007669"/>
    <property type="project" value="UniProtKB-SubCell"/>
</dbReference>
<proteinExistence type="predicted"/>
<protein>
    <submittedName>
        <fullName evidence="4">Barrel-sandwich domain of CusB or HlyD membrane-fusion</fullName>
    </submittedName>
</protein>
<dbReference type="Gene3D" id="2.40.50.100">
    <property type="match status" value="1"/>
</dbReference>
<dbReference type="Proteomes" id="UP000186221">
    <property type="component" value="Unassembled WGS sequence"/>
</dbReference>
<dbReference type="AlphaFoldDB" id="A0A1N7KVB0"/>
<dbReference type="Gene3D" id="1.10.287.470">
    <property type="entry name" value="Helix hairpin bin"/>
    <property type="match status" value="1"/>
</dbReference>
<evidence type="ECO:0000313" key="4">
    <source>
        <dbReference type="EMBL" id="SIS65477.1"/>
    </source>
</evidence>
<organism evidence="4 5">
    <name type="scientific">Rhodobacter aestuarii</name>
    <dbReference type="NCBI Taxonomy" id="453582"/>
    <lineage>
        <taxon>Bacteria</taxon>
        <taxon>Pseudomonadati</taxon>
        <taxon>Pseudomonadota</taxon>
        <taxon>Alphaproteobacteria</taxon>
        <taxon>Rhodobacterales</taxon>
        <taxon>Rhodobacter group</taxon>
        <taxon>Rhodobacter</taxon>
    </lineage>
</organism>
<dbReference type="STRING" id="453582.SAMN05421580_10365"/>
<gene>
    <name evidence="4" type="ORF">SAMN05421580_10365</name>
</gene>
<dbReference type="InterPro" id="IPR050465">
    <property type="entry name" value="UPF0194_transport"/>
</dbReference>
<name>A0A1N7KVB0_9RHOB</name>
<dbReference type="PANTHER" id="PTHR32347">
    <property type="entry name" value="EFFLUX SYSTEM COMPONENT YKNX-RELATED"/>
    <property type="match status" value="1"/>
</dbReference>
<keyword evidence="2 3" id="KW-0175">Coiled coil</keyword>
<comment type="subcellular location">
    <subcellularLocation>
        <location evidence="1">Cell envelope</location>
    </subcellularLocation>
</comment>
<feature type="coiled-coil region" evidence="3">
    <location>
        <begin position="407"/>
        <end position="460"/>
    </location>
</feature>
<dbReference type="OrthoDB" id="9806939at2"/>
<evidence type="ECO:0000256" key="3">
    <source>
        <dbReference type="SAM" id="Coils"/>
    </source>
</evidence>
<accession>A0A1N7KVB0</accession>
<sequence length="605" mass="66928">MEQTASSPHDEKGPEAQSPDLLKRLQSWCEDLQKRLPGLVEVGLLRLDGESAGRIAAVPETMPMERIGYREAVARMRATNVAVLVPLDRPEDGIAEAIAMPVKGPGLDTPVVLLVGVGEMPASRLQLLIAQLETSLGWVMHHLTLDTMAQTKREMAIYDQAFLLCAEMLDTETPLEARQTMASLCAKDLGCDRVVLVRQGVLGLKIEAISGETRFDRKSRINDLTRQAAHEAQLRRAPVRWNRGDQNKTSIIGRLAEMHGDAVAMAVPLTNAKGDIDEVVVLHWARADKVPDLKAWSVLWTLSRPILEQKDLAARSTFARNYHAAKLWLKRLFGPRAFRLKLIVSVSLIALFAIFFVKIENTLRADVVIDDPDLRVMSAPMDGFIEGVFVIPGDMVTVGQPLVQLEDDEIKLRIAELEAQIARHTARAAVARANRDRAEAAVADAERSEAEARLSLAQRELEQTVIVARTAGLVLEGDLRQRLGARVTFGEELLRIAPRQGIELQLSVRNRDGDRLAEGLTGQVRLDAAPEVPLTVGVTRIKPGAETIDGELRFVAFGELRSVSSNIENGMQGTARLSLGKAPIYEVWLKPIAETIYMFLWRWMP</sequence>
<evidence type="ECO:0000313" key="5">
    <source>
        <dbReference type="Proteomes" id="UP000186221"/>
    </source>
</evidence>
<dbReference type="EMBL" id="FTOG01000003">
    <property type="protein sequence ID" value="SIS65477.1"/>
    <property type="molecule type" value="Genomic_DNA"/>
</dbReference>
<keyword evidence="5" id="KW-1185">Reference proteome</keyword>
<dbReference type="SUPFAM" id="SSF111369">
    <property type="entry name" value="HlyD-like secretion proteins"/>
    <property type="match status" value="1"/>
</dbReference>
<dbReference type="PANTHER" id="PTHR32347:SF23">
    <property type="entry name" value="BLL5650 PROTEIN"/>
    <property type="match status" value="1"/>
</dbReference>
<evidence type="ECO:0000256" key="2">
    <source>
        <dbReference type="ARBA" id="ARBA00023054"/>
    </source>
</evidence>